<sequence>MVRSYTLFVAVLSVAGLAAAGVSADAHSNVRAGVRERSGEIREERSCTPPGNYTTTNATLPVVDLGYSLHRASLSTTGSYYNFTNIRYAQAPVGELRYALPEPPTGTSKTIEDGGSGPITCFQASTAWQQTTFRYLFGQPLSQLSEAVPTLDSFNFSSVAPLTAGASEDCLFLDVMVPTDIYAKKAAKGASVLVWIHGGGYVAGGKSAAGSSGNPAGIIARSLEKDGEGVVFVSMNYRLGVTGWLAGSSFQADAPPNLGLYDQRLALQWVQDNISKFGGDPERVTVAGESAGGGSIMFQLGAHGSQDKAPFQQAILQSPAFNSGTTPAAEEDVFQSVLTYASRVSNKTMASVADLRTLTSEQMHAVNYITNSLSPFGIYPVGPAIDGTFVPAMPAQFLAAGQFDASVKVMVARNAKEGELFTSPFVTNETSFEMNVRRAFPGASDRAVADIAALYPPAYDGSSGYTTPFQRMATVQADAIFVCHTHWLNQAFDNNTYAYYFATPPGYHGADIAHTFYDGSPGRTIFGSAVDVPVATTLQDYMTSFAMTSSPNRAGGAAPEFPLYGAERNTLLLNTTGLGTVLADPSSARRCDFWQGGLR</sequence>
<feature type="region of interest" description="Disordered" evidence="4">
    <location>
        <begin position="35"/>
        <end position="54"/>
    </location>
</feature>
<dbReference type="InterPro" id="IPR019826">
    <property type="entry name" value="Carboxylesterase_B_AS"/>
</dbReference>
<feature type="signal peptide" evidence="3">
    <location>
        <begin position="1"/>
        <end position="24"/>
    </location>
</feature>
<evidence type="ECO:0000256" key="4">
    <source>
        <dbReference type="SAM" id="MobiDB-lite"/>
    </source>
</evidence>
<feature type="chain" id="PRO_5011820357" description="Carboxylic ester hydrolase" evidence="3">
    <location>
        <begin position="25"/>
        <end position="599"/>
    </location>
</feature>
<feature type="compositionally biased region" description="Basic and acidic residues" evidence="4">
    <location>
        <begin position="35"/>
        <end position="46"/>
    </location>
</feature>
<dbReference type="OrthoDB" id="408631at2759"/>
<evidence type="ECO:0000256" key="3">
    <source>
        <dbReference type="RuleBase" id="RU361235"/>
    </source>
</evidence>
<evidence type="ECO:0000313" key="6">
    <source>
        <dbReference type="EMBL" id="OWP06220.1"/>
    </source>
</evidence>
<proteinExistence type="inferred from homology"/>
<dbReference type="PROSITE" id="PS00122">
    <property type="entry name" value="CARBOXYLESTERASE_B_1"/>
    <property type="match status" value="1"/>
</dbReference>
<accession>A0A218ZF49</accession>
<dbReference type="EMBL" id="MZNU01000052">
    <property type="protein sequence ID" value="OWP06220.1"/>
    <property type="molecule type" value="Genomic_DNA"/>
</dbReference>
<dbReference type="EC" id="3.1.1.-" evidence="3"/>
<feature type="domain" description="Carboxylesterase type B" evidence="5">
    <location>
        <begin position="76"/>
        <end position="594"/>
    </location>
</feature>
<comment type="similarity">
    <text evidence="1 3">Belongs to the type-B carboxylesterase/lipase family.</text>
</comment>
<dbReference type="PANTHER" id="PTHR11559">
    <property type="entry name" value="CARBOXYLESTERASE"/>
    <property type="match status" value="1"/>
</dbReference>
<dbReference type="Proteomes" id="UP000242519">
    <property type="component" value="Unassembled WGS sequence"/>
</dbReference>
<dbReference type="Pfam" id="PF00135">
    <property type="entry name" value="COesterase"/>
    <property type="match status" value="1"/>
</dbReference>
<dbReference type="InterPro" id="IPR050309">
    <property type="entry name" value="Type-B_Carboxylest/Lipase"/>
</dbReference>
<evidence type="ECO:0000259" key="5">
    <source>
        <dbReference type="Pfam" id="PF00135"/>
    </source>
</evidence>
<gene>
    <name evidence="6" type="ORF">B2J93_4341</name>
</gene>
<keyword evidence="2 3" id="KW-0378">Hydrolase</keyword>
<dbReference type="GO" id="GO:0016787">
    <property type="term" value="F:hydrolase activity"/>
    <property type="evidence" value="ECO:0007669"/>
    <property type="project" value="UniProtKB-KW"/>
</dbReference>
<dbReference type="InParanoid" id="A0A218ZF49"/>
<reference evidence="6 7" key="1">
    <citation type="submission" date="2017-04" db="EMBL/GenBank/DDBJ databases">
        <title>Draft genome sequence of Marssonina coronaria NL1: causal agent of apple blotch.</title>
        <authorList>
            <person name="Cheng Q."/>
        </authorList>
    </citation>
    <scope>NUCLEOTIDE SEQUENCE [LARGE SCALE GENOMIC DNA]</scope>
    <source>
        <strain evidence="6 7">NL1</strain>
    </source>
</reference>
<dbReference type="Gene3D" id="3.40.50.1820">
    <property type="entry name" value="alpha/beta hydrolase"/>
    <property type="match status" value="1"/>
</dbReference>
<evidence type="ECO:0000256" key="2">
    <source>
        <dbReference type="ARBA" id="ARBA00022801"/>
    </source>
</evidence>
<comment type="caution">
    <text evidence="6">The sequence shown here is derived from an EMBL/GenBank/DDBJ whole genome shotgun (WGS) entry which is preliminary data.</text>
</comment>
<dbReference type="InterPro" id="IPR002018">
    <property type="entry name" value="CarbesteraseB"/>
</dbReference>
<dbReference type="AlphaFoldDB" id="A0A218ZF49"/>
<protein>
    <recommendedName>
        <fullName evidence="3">Carboxylic ester hydrolase</fullName>
        <ecNumber evidence="3">3.1.1.-</ecNumber>
    </recommendedName>
</protein>
<dbReference type="STRING" id="503106.A0A218ZF49"/>
<name>A0A218ZF49_9HELO</name>
<evidence type="ECO:0000313" key="7">
    <source>
        <dbReference type="Proteomes" id="UP000242519"/>
    </source>
</evidence>
<dbReference type="InterPro" id="IPR029058">
    <property type="entry name" value="AB_hydrolase_fold"/>
</dbReference>
<evidence type="ECO:0000256" key="1">
    <source>
        <dbReference type="ARBA" id="ARBA00005964"/>
    </source>
</evidence>
<keyword evidence="7" id="KW-1185">Reference proteome</keyword>
<keyword evidence="3" id="KW-0732">Signal</keyword>
<dbReference type="SUPFAM" id="SSF53474">
    <property type="entry name" value="alpha/beta-Hydrolases"/>
    <property type="match status" value="1"/>
</dbReference>
<organism evidence="6 7">
    <name type="scientific">Diplocarpon coronariae</name>
    <dbReference type="NCBI Taxonomy" id="2795749"/>
    <lineage>
        <taxon>Eukaryota</taxon>
        <taxon>Fungi</taxon>
        <taxon>Dikarya</taxon>
        <taxon>Ascomycota</taxon>
        <taxon>Pezizomycotina</taxon>
        <taxon>Leotiomycetes</taxon>
        <taxon>Helotiales</taxon>
        <taxon>Drepanopezizaceae</taxon>
        <taxon>Diplocarpon</taxon>
    </lineage>
</organism>